<protein>
    <submittedName>
        <fullName evidence="5">DgyrCDS12698</fullName>
    </submittedName>
</protein>
<feature type="region of interest" description="Disordered" evidence="1">
    <location>
        <begin position="676"/>
        <end position="695"/>
    </location>
</feature>
<dbReference type="InterPro" id="IPR036865">
    <property type="entry name" value="CRAL-TRIO_dom_sf"/>
</dbReference>
<dbReference type="PANTHER" id="PTHR23324">
    <property type="entry name" value="SEC14 RELATED PROTEIN"/>
    <property type="match status" value="1"/>
</dbReference>
<dbReference type="Gene3D" id="3.40.525.10">
    <property type="entry name" value="CRAL-TRIO lipid binding domain"/>
    <property type="match status" value="1"/>
</dbReference>
<dbReference type="SUPFAM" id="SSF52087">
    <property type="entry name" value="CRAL/TRIO domain"/>
    <property type="match status" value="1"/>
</dbReference>
<dbReference type="InterPro" id="IPR051064">
    <property type="entry name" value="SEC14/CRAL-TRIO_domain"/>
</dbReference>
<dbReference type="PANTHER" id="PTHR23324:SF66">
    <property type="entry name" value="PROTEIN REAL-TIME"/>
    <property type="match status" value="1"/>
</dbReference>
<keyword evidence="6" id="KW-1185">Reference proteome</keyword>
<organism evidence="5 6">
    <name type="scientific">Dimorphilus gyrociliatus</name>
    <dbReference type="NCBI Taxonomy" id="2664684"/>
    <lineage>
        <taxon>Eukaryota</taxon>
        <taxon>Metazoa</taxon>
        <taxon>Spiralia</taxon>
        <taxon>Lophotrochozoa</taxon>
        <taxon>Annelida</taxon>
        <taxon>Polychaeta</taxon>
        <taxon>Polychaeta incertae sedis</taxon>
        <taxon>Dinophilidae</taxon>
        <taxon>Dimorphilus</taxon>
    </lineage>
</organism>
<dbReference type="OrthoDB" id="30289at2759"/>
<dbReference type="Pfam" id="PF03765">
    <property type="entry name" value="CRAL_TRIO_N"/>
    <property type="match status" value="1"/>
</dbReference>
<reference evidence="5 6" key="1">
    <citation type="submission" date="2020-08" db="EMBL/GenBank/DDBJ databases">
        <authorList>
            <person name="Hejnol A."/>
        </authorList>
    </citation>
    <scope>NUCLEOTIDE SEQUENCE [LARGE SCALE GENOMIC DNA]</scope>
</reference>
<dbReference type="GO" id="GO:0005737">
    <property type="term" value="C:cytoplasm"/>
    <property type="evidence" value="ECO:0007669"/>
    <property type="project" value="TreeGrafter"/>
</dbReference>
<dbReference type="PROSITE" id="PS50191">
    <property type="entry name" value="CRAL_TRIO"/>
    <property type="match status" value="1"/>
</dbReference>
<proteinExistence type="predicted"/>
<feature type="domain" description="CRAL-TRIO" evidence="2">
    <location>
        <begin position="303"/>
        <end position="479"/>
    </location>
</feature>
<evidence type="ECO:0000313" key="6">
    <source>
        <dbReference type="Proteomes" id="UP000549394"/>
    </source>
</evidence>
<dbReference type="Gene3D" id="2.60.120.680">
    <property type="entry name" value="GOLD domain"/>
    <property type="match status" value="1"/>
</dbReference>
<dbReference type="InterPro" id="IPR009038">
    <property type="entry name" value="GOLD_dom"/>
</dbReference>
<evidence type="ECO:0000259" key="3">
    <source>
        <dbReference type="PROSITE" id="PS50866"/>
    </source>
</evidence>
<evidence type="ECO:0000259" key="4">
    <source>
        <dbReference type="PROSITE" id="PS50904"/>
    </source>
</evidence>
<feature type="region of interest" description="Disordered" evidence="1">
    <location>
        <begin position="183"/>
        <end position="220"/>
    </location>
</feature>
<dbReference type="InterPro" id="IPR006797">
    <property type="entry name" value="PRELI/MSF1_dom"/>
</dbReference>
<dbReference type="Pfam" id="PF00650">
    <property type="entry name" value="CRAL_TRIO"/>
    <property type="match status" value="1"/>
</dbReference>
<dbReference type="SMART" id="SM01100">
    <property type="entry name" value="CRAL_TRIO_N"/>
    <property type="match status" value="1"/>
</dbReference>
<dbReference type="Pfam" id="PF04707">
    <property type="entry name" value="PRELI"/>
    <property type="match status" value="1"/>
</dbReference>
<evidence type="ECO:0000313" key="5">
    <source>
        <dbReference type="EMBL" id="CAD5124413.1"/>
    </source>
</evidence>
<feature type="domain" description="PRELI/MSF1" evidence="4">
    <location>
        <begin position="2"/>
        <end position="175"/>
    </location>
</feature>
<dbReference type="SUPFAM" id="SSF46938">
    <property type="entry name" value="CRAL/TRIO N-terminal domain"/>
    <property type="match status" value="1"/>
</dbReference>
<dbReference type="EMBL" id="CAJFCJ010000020">
    <property type="protein sequence ID" value="CAD5124413.1"/>
    <property type="molecule type" value="Genomic_DNA"/>
</dbReference>
<dbReference type="PROSITE" id="PS50866">
    <property type="entry name" value="GOLD"/>
    <property type="match status" value="1"/>
</dbReference>
<dbReference type="PROSITE" id="PS50904">
    <property type="entry name" value="PRELI_MSF1"/>
    <property type="match status" value="1"/>
</dbReference>
<dbReference type="SUPFAM" id="SSF101576">
    <property type="entry name" value="Supernatant protein factor (SPF), C-terminal domain"/>
    <property type="match status" value="1"/>
</dbReference>
<comment type="caution">
    <text evidence="5">The sequence shown here is derived from an EMBL/GenBank/DDBJ whole genome shotgun (WGS) entry which is preliminary data.</text>
</comment>
<dbReference type="InterPro" id="IPR036273">
    <property type="entry name" value="CRAL/TRIO_N_dom_sf"/>
</dbReference>
<evidence type="ECO:0000256" key="1">
    <source>
        <dbReference type="SAM" id="MobiDB-lite"/>
    </source>
</evidence>
<feature type="domain" description="GOLD" evidence="3">
    <location>
        <begin position="513"/>
        <end position="652"/>
    </location>
</feature>
<dbReference type="SMART" id="SM00516">
    <property type="entry name" value="SEC14"/>
    <property type="match status" value="1"/>
</dbReference>
<accession>A0A7I8W7W7</accession>
<dbReference type="InterPro" id="IPR036598">
    <property type="entry name" value="GOLD_dom_sf"/>
</dbReference>
<dbReference type="InterPro" id="IPR001251">
    <property type="entry name" value="CRAL-TRIO_dom"/>
</dbReference>
<sequence>MVQQYQSPVRVYKYAFELVMAAYEKRFPTCKMIPVFLGSDIINDQKSSDGAVHVVQRRCRLNVDAPYILKKIVGVDHVVFMQKNTLDRRSRTLKIEARNESFSSRISVVEHCLYSVHPDNPEWTCFEQDASLEIKSFFGFESTVEKIAIKQYTANIKKGKEIIEFYIKELIDEGVTRLPIWQPETEAPKGSDATLSSTESTPRRTLNSNGDDEEETSNCAPKLETEYIHRILGDLTPYQESKLVQLRSWLQASDKGKVPSDVHLYRFLKARDFQVEKAREMLFHSLSFRKKHSVDKLLDSYQPSPVIAQYYSGGWHYHDKDGRPLYVLRLGQIDVKGLLKSVNVDGILRHVLAVNEEGLKRAEEATKALGRPVTDCTCIVDLEGLSMRHVWRPGIRALLRIIEVVEANYPETMGRLLIVRAPRVFPVLWTLVSPFIDENTRNKFLIYGGNDYQGSGGLVDYIDQKFIPDFLGGQCLCDVPEGGLVPKHHYRTAQMEQELERSDAPADESSFDVKGLYHIAYIQKDYQHEVLIHVPQKCCAITWDFDILKGDVTFTLLRSTLPLAGSEPHEHHVSGAVGGIGSTQYTDKHMVVGVDLRIVEAPLICREGDSVQGSHVSSVPGSYILQWKYFDSKNSFDLLSMNKSKVMYYTELLPSDKFRGSMTSLQSCHSGFSQLSGTTSHSGHSIVTHSSCPSN</sequence>
<dbReference type="Proteomes" id="UP000549394">
    <property type="component" value="Unassembled WGS sequence"/>
</dbReference>
<dbReference type="CDD" id="cd00170">
    <property type="entry name" value="SEC14"/>
    <property type="match status" value="1"/>
</dbReference>
<name>A0A7I8W7W7_9ANNE</name>
<gene>
    <name evidence="5" type="ORF">DGYR_LOCUS11956</name>
</gene>
<dbReference type="InterPro" id="IPR011074">
    <property type="entry name" value="CRAL/TRIO_N_dom"/>
</dbReference>
<evidence type="ECO:0000259" key="2">
    <source>
        <dbReference type="PROSITE" id="PS50191"/>
    </source>
</evidence>
<feature type="compositionally biased region" description="Polar residues" evidence="1">
    <location>
        <begin position="193"/>
        <end position="209"/>
    </location>
</feature>
<dbReference type="AlphaFoldDB" id="A0A7I8W7W7"/>